<accession>A0ACD3A4F8</accession>
<protein>
    <submittedName>
        <fullName evidence="1">Uncharacterized protein</fullName>
    </submittedName>
</protein>
<proteinExistence type="predicted"/>
<sequence length="167" mass="17925">MLVGNCKYGVNGSGRTSKATIGRQSANEGADAEENATCSKNIRCAQTSPCSKHRQRRKWQQKTYEVPCHDVDPELVPIENAGTPSSPTTATSSLPSTSELPTLDDSDGDLGYFNKPHDILLAASSLPPSSSPANSNEVDLLRRPTPSKSHFQQGFFPNQPCTNCSTS</sequence>
<dbReference type="EMBL" id="ML208797">
    <property type="protein sequence ID" value="TFK60290.1"/>
    <property type="molecule type" value="Genomic_DNA"/>
</dbReference>
<gene>
    <name evidence="1" type="ORF">BDN72DRAFT_850641</name>
</gene>
<keyword evidence="2" id="KW-1185">Reference proteome</keyword>
<dbReference type="Proteomes" id="UP000308600">
    <property type="component" value="Unassembled WGS sequence"/>
</dbReference>
<name>A0ACD3A4F8_9AGAR</name>
<reference evidence="1 2" key="1">
    <citation type="journal article" date="2019" name="Nat. Ecol. Evol.">
        <title>Megaphylogeny resolves global patterns of mushroom evolution.</title>
        <authorList>
            <person name="Varga T."/>
            <person name="Krizsan K."/>
            <person name="Foldi C."/>
            <person name="Dima B."/>
            <person name="Sanchez-Garcia M."/>
            <person name="Sanchez-Ramirez S."/>
            <person name="Szollosi G.J."/>
            <person name="Szarkandi J.G."/>
            <person name="Papp V."/>
            <person name="Albert L."/>
            <person name="Andreopoulos W."/>
            <person name="Angelini C."/>
            <person name="Antonin V."/>
            <person name="Barry K.W."/>
            <person name="Bougher N.L."/>
            <person name="Buchanan P."/>
            <person name="Buyck B."/>
            <person name="Bense V."/>
            <person name="Catcheside P."/>
            <person name="Chovatia M."/>
            <person name="Cooper J."/>
            <person name="Damon W."/>
            <person name="Desjardin D."/>
            <person name="Finy P."/>
            <person name="Geml J."/>
            <person name="Haridas S."/>
            <person name="Hughes K."/>
            <person name="Justo A."/>
            <person name="Karasinski D."/>
            <person name="Kautmanova I."/>
            <person name="Kiss B."/>
            <person name="Kocsube S."/>
            <person name="Kotiranta H."/>
            <person name="LaButti K.M."/>
            <person name="Lechner B.E."/>
            <person name="Liimatainen K."/>
            <person name="Lipzen A."/>
            <person name="Lukacs Z."/>
            <person name="Mihaltcheva S."/>
            <person name="Morgado L.N."/>
            <person name="Niskanen T."/>
            <person name="Noordeloos M.E."/>
            <person name="Ohm R.A."/>
            <person name="Ortiz-Santana B."/>
            <person name="Ovrebo C."/>
            <person name="Racz N."/>
            <person name="Riley R."/>
            <person name="Savchenko A."/>
            <person name="Shiryaev A."/>
            <person name="Soop K."/>
            <person name="Spirin V."/>
            <person name="Szebenyi C."/>
            <person name="Tomsovsky M."/>
            <person name="Tulloss R.E."/>
            <person name="Uehling J."/>
            <person name="Grigoriev I.V."/>
            <person name="Vagvolgyi C."/>
            <person name="Papp T."/>
            <person name="Martin F.M."/>
            <person name="Miettinen O."/>
            <person name="Hibbett D.S."/>
            <person name="Nagy L.G."/>
        </authorList>
    </citation>
    <scope>NUCLEOTIDE SEQUENCE [LARGE SCALE GENOMIC DNA]</scope>
    <source>
        <strain evidence="1 2">NL-1719</strain>
    </source>
</reference>
<evidence type="ECO:0000313" key="1">
    <source>
        <dbReference type="EMBL" id="TFK60290.1"/>
    </source>
</evidence>
<organism evidence="1 2">
    <name type="scientific">Pluteus cervinus</name>
    <dbReference type="NCBI Taxonomy" id="181527"/>
    <lineage>
        <taxon>Eukaryota</taxon>
        <taxon>Fungi</taxon>
        <taxon>Dikarya</taxon>
        <taxon>Basidiomycota</taxon>
        <taxon>Agaricomycotina</taxon>
        <taxon>Agaricomycetes</taxon>
        <taxon>Agaricomycetidae</taxon>
        <taxon>Agaricales</taxon>
        <taxon>Pluteineae</taxon>
        <taxon>Pluteaceae</taxon>
        <taxon>Pluteus</taxon>
    </lineage>
</organism>
<evidence type="ECO:0000313" key="2">
    <source>
        <dbReference type="Proteomes" id="UP000308600"/>
    </source>
</evidence>